<gene>
    <name evidence="1" type="ORF">SAMN05444271_11941</name>
</gene>
<reference evidence="1 2" key="1">
    <citation type="submission" date="2016-10" db="EMBL/GenBank/DDBJ databases">
        <authorList>
            <person name="de Groot N.N."/>
        </authorList>
    </citation>
    <scope>NUCLEOTIDE SEQUENCE [LARGE SCALE GENOMIC DNA]</scope>
    <source>
        <strain evidence="1 2">DSM 22187</strain>
    </source>
</reference>
<dbReference type="STRING" id="1073996.SAMN05444271_11941"/>
<dbReference type="AlphaFoldDB" id="A0A1H6W361"/>
<evidence type="ECO:0000313" key="1">
    <source>
        <dbReference type="EMBL" id="SEJ07260.1"/>
    </source>
</evidence>
<dbReference type="EMBL" id="FNYR01000019">
    <property type="protein sequence ID" value="SEJ07260.1"/>
    <property type="molecule type" value="Genomic_DNA"/>
</dbReference>
<proteinExistence type="predicted"/>
<accession>A0A2H4Q1K2</accession>
<protein>
    <submittedName>
        <fullName evidence="1">Uncharacterized protein</fullName>
    </submittedName>
</protein>
<sequence length="100" mass="11655">MSGLPFVELGDLDGTHGWVKTKGFVNWTEDVDSHQPRQRVKLGDDTTREGVVCTVWTDDIELEEGVGYYFGGIDDTYEKREEIQLKLIDQSWVNEFWRRD</sequence>
<accession>A0A1H6W361</accession>
<dbReference type="Proteomes" id="UP000198888">
    <property type="component" value="Unassembled WGS sequence"/>
</dbReference>
<dbReference type="OrthoDB" id="254500at2157"/>
<dbReference type="GeneID" id="35002279"/>
<evidence type="ECO:0000313" key="2">
    <source>
        <dbReference type="Proteomes" id="UP000198888"/>
    </source>
</evidence>
<name>A0A1H6W361_9EURY</name>
<organism evidence="1 2">
    <name type="scientific">Halohasta litchfieldiae</name>
    <dbReference type="NCBI Taxonomy" id="1073996"/>
    <lineage>
        <taxon>Archaea</taxon>
        <taxon>Methanobacteriati</taxon>
        <taxon>Methanobacteriota</taxon>
        <taxon>Stenosarchaea group</taxon>
        <taxon>Halobacteria</taxon>
        <taxon>Halobacteriales</taxon>
        <taxon>Haloferacaceae</taxon>
        <taxon>Halohasta</taxon>
    </lineage>
</organism>
<dbReference type="RefSeq" id="WP_089673078.1">
    <property type="nucleotide sequence ID" value="NZ_CP024845.1"/>
</dbReference>
<keyword evidence="2" id="KW-1185">Reference proteome</keyword>
<dbReference type="KEGG" id="hae:halTADL_1473"/>